<evidence type="ECO:0000313" key="2">
    <source>
        <dbReference type="EMBL" id="GMI46616.1"/>
    </source>
</evidence>
<dbReference type="InterPro" id="IPR050282">
    <property type="entry name" value="Cycloisomerase_2"/>
</dbReference>
<dbReference type="Gene3D" id="2.130.10.10">
    <property type="entry name" value="YVTN repeat-like/Quinoprotein amine dehydrogenase"/>
    <property type="match status" value="1"/>
</dbReference>
<evidence type="ECO:0008006" key="4">
    <source>
        <dbReference type="Google" id="ProtNLM"/>
    </source>
</evidence>
<proteinExistence type="inferred from homology"/>
<comment type="caution">
    <text evidence="2">The sequence shown here is derived from an EMBL/GenBank/DDBJ whole genome shotgun (WGS) entry which is preliminary data.</text>
</comment>
<dbReference type="EMBL" id="BRYA01000307">
    <property type="protein sequence ID" value="GMI46616.1"/>
    <property type="molecule type" value="Genomic_DNA"/>
</dbReference>
<dbReference type="Pfam" id="PF10282">
    <property type="entry name" value="Lactonase"/>
    <property type="match status" value="1"/>
</dbReference>
<evidence type="ECO:0000256" key="1">
    <source>
        <dbReference type="ARBA" id="ARBA00005564"/>
    </source>
</evidence>
<dbReference type="Proteomes" id="UP001165065">
    <property type="component" value="Unassembled WGS sequence"/>
</dbReference>
<accession>A0A9W7LE98</accession>
<evidence type="ECO:0000313" key="3">
    <source>
        <dbReference type="Proteomes" id="UP001165065"/>
    </source>
</evidence>
<dbReference type="InterPro" id="IPR015943">
    <property type="entry name" value="WD40/YVTN_repeat-like_dom_sf"/>
</dbReference>
<gene>
    <name evidence="2" type="ORF">TrCOL_g6961</name>
</gene>
<reference evidence="3" key="1">
    <citation type="journal article" date="2023" name="Commun. Biol.">
        <title>Genome analysis of Parmales, the sister group of diatoms, reveals the evolutionary specialization of diatoms from phago-mixotrophs to photoautotrophs.</title>
        <authorList>
            <person name="Ban H."/>
            <person name="Sato S."/>
            <person name="Yoshikawa S."/>
            <person name="Yamada K."/>
            <person name="Nakamura Y."/>
            <person name="Ichinomiya M."/>
            <person name="Sato N."/>
            <person name="Blanc-Mathieu R."/>
            <person name="Endo H."/>
            <person name="Kuwata A."/>
            <person name="Ogata H."/>
        </authorList>
    </citation>
    <scope>NUCLEOTIDE SEQUENCE [LARGE SCALE GENOMIC DNA]</scope>
</reference>
<comment type="similarity">
    <text evidence="1">Belongs to the cycloisomerase 2 family.</text>
</comment>
<dbReference type="AlphaFoldDB" id="A0A9W7LE98"/>
<dbReference type="PANTHER" id="PTHR30344">
    <property type="entry name" value="6-PHOSPHOGLUCONOLACTONASE-RELATED"/>
    <property type="match status" value="1"/>
</dbReference>
<dbReference type="PANTHER" id="PTHR30344:SF1">
    <property type="entry name" value="6-PHOSPHOGLUCONOLACTONASE"/>
    <property type="match status" value="1"/>
</dbReference>
<name>A0A9W7LE98_9STRA</name>
<keyword evidence="3" id="KW-1185">Reference proteome</keyword>
<organism evidence="2 3">
    <name type="scientific">Triparma columacea</name>
    <dbReference type="NCBI Taxonomy" id="722753"/>
    <lineage>
        <taxon>Eukaryota</taxon>
        <taxon>Sar</taxon>
        <taxon>Stramenopiles</taxon>
        <taxon>Ochrophyta</taxon>
        <taxon>Bolidophyceae</taxon>
        <taxon>Parmales</taxon>
        <taxon>Triparmaceae</taxon>
        <taxon>Triparma</taxon>
    </lineage>
</organism>
<dbReference type="GO" id="GO:0017057">
    <property type="term" value="F:6-phosphogluconolactonase activity"/>
    <property type="evidence" value="ECO:0007669"/>
    <property type="project" value="TreeGrafter"/>
</dbReference>
<dbReference type="InterPro" id="IPR019405">
    <property type="entry name" value="Lactonase_7-beta_prop"/>
</dbReference>
<dbReference type="OrthoDB" id="9972196at2759"/>
<protein>
    <recommendedName>
        <fullName evidence="4">6-phosphogluconolactonase</fullName>
    </recommendedName>
</protein>
<dbReference type="SUPFAM" id="SSF51004">
    <property type="entry name" value="C-terminal (heme d1) domain of cytochrome cd1-nitrite reductase"/>
    <property type="match status" value="1"/>
</dbReference>
<dbReference type="InterPro" id="IPR011048">
    <property type="entry name" value="Haem_d1_sf"/>
</dbReference>
<sequence>MPISLIIGTNNFDRSRTDVLYTTTFDISANTFSIPIPFSCPCGNPGFFNFSSADETPSADNTNLLYCADESKDGMLHTFNVSPQGLHLLSSTPAGIDPCHVVASPTLIATSNYSNGTVALHSTSTPPTLLHTLDLNPLYTTLSPPPTLHDRQESSHCHQSTFTSHFLLVCDLGSSCVVTFDLSQSPPTIASTYRPSPNSGCRHLAIVGEDVYIMLELVSAVSHCKLDPATGELKEVAILPLLPSGELGETRAHHRGGGGIVASPSGDFIYATLRNTVPGVVVALKRDLETGKISVHKRASSGGEIPRCLVCVGEDLIMVANQEDRKVCCLKGKGDLTLLAEVGGFDCGVAFVGELR</sequence>